<sequence>NTPHLFCLCWTECTAMVKCLPLVLKDEHGQQRNVIYFFRRHDYKYTAH</sequence>
<accession>A0A1A8UKF8</accession>
<reference evidence="1" key="1">
    <citation type="submission" date="2016-05" db="EMBL/GenBank/DDBJ databases">
        <authorList>
            <person name="Lavstsen T."/>
            <person name="Jespersen J.S."/>
        </authorList>
    </citation>
    <scope>NUCLEOTIDE SEQUENCE</scope>
    <source>
        <tissue evidence="1">Brain</tissue>
    </source>
</reference>
<reference evidence="1" key="2">
    <citation type="submission" date="2016-06" db="EMBL/GenBank/DDBJ databases">
        <title>The genome of a short-lived fish provides insights into sex chromosome evolution and the genetic control of aging.</title>
        <authorList>
            <person name="Reichwald K."/>
            <person name="Felder M."/>
            <person name="Petzold A."/>
            <person name="Koch P."/>
            <person name="Groth M."/>
            <person name="Platzer M."/>
        </authorList>
    </citation>
    <scope>NUCLEOTIDE SEQUENCE</scope>
    <source>
        <tissue evidence="1">Brain</tissue>
    </source>
</reference>
<dbReference type="EMBL" id="HAEJ01008118">
    <property type="protein sequence ID" value="SBS48575.1"/>
    <property type="molecule type" value="Transcribed_RNA"/>
</dbReference>
<evidence type="ECO:0000313" key="1">
    <source>
        <dbReference type="EMBL" id="SBS48575.1"/>
    </source>
</evidence>
<dbReference type="AlphaFoldDB" id="A0A1A8UKF8"/>
<gene>
    <name evidence="1" type="primary">PGF</name>
</gene>
<proteinExistence type="predicted"/>
<protein>
    <submittedName>
        <fullName evidence="1">Placental growth factor</fullName>
    </submittedName>
</protein>
<name>A0A1A8UKF8_NOTFU</name>
<feature type="non-terminal residue" evidence="1">
    <location>
        <position position="48"/>
    </location>
</feature>
<feature type="non-terminal residue" evidence="1">
    <location>
        <position position="1"/>
    </location>
</feature>
<organism evidence="1">
    <name type="scientific">Nothobranchius furzeri</name>
    <name type="common">Turquoise killifish</name>
    <dbReference type="NCBI Taxonomy" id="105023"/>
    <lineage>
        <taxon>Eukaryota</taxon>
        <taxon>Metazoa</taxon>
        <taxon>Chordata</taxon>
        <taxon>Craniata</taxon>
        <taxon>Vertebrata</taxon>
        <taxon>Euteleostomi</taxon>
        <taxon>Actinopterygii</taxon>
        <taxon>Neopterygii</taxon>
        <taxon>Teleostei</taxon>
        <taxon>Neoteleostei</taxon>
        <taxon>Acanthomorphata</taxon>
        <taxon>Ovalentaria</taxon>
        <taxon>Atherinomorphae</taxon>
        <taxon>Cyprinodontiformes</taxon>
        <taxon>Nothobranchiidae</taxon>
        <taxon>Nothobranchius</taxon>
    </lineage>
</organism>